<feature type="transmembrane region" description="Helical" evidence="6">
    <location>
        <begin position="30"/>
        <end position="52"/>
    </location>
</feature>
<feature type="transmembrane region" description="Helical" evidence="6">
    <location>
        <begin position="144"/>
        <end position="175"/>
    </location>
</feature>
<keyword evidence="4 6" id="KW-1133">Transmembrane helix</keyword>
<dbReference type="InterPro" id="IPR002781">
    <property type="entry name" value="TM_pro_TauE-like"/>
</dbReference>
<feature type="transmembrane region" description="Helical" evidence="6">
    <location>
        <begin position="187"/>
        <end position="204"/>
    </location>
</feature>
<feature type="transmembrane region" description="Helical" evidence="6">
    <location>
        <begin position="5"/>
        <end position="24"/>
    </location>
</feature>
<dbReference type="EMBL" id="RXNT01000001">
    <property type="protein sequence ID" value="RTR35992.1"/>
    <property type="molecule type" value="Genomic_DNA"/>
</dbReference>
<protein>
    <recommendedName>
        <fullName evidence="6">Probable membrane transporter protein</fullName>
    </recommendedName>
</protein>
<dbReference type="PANTHER" id="PTHR43701:SF2">
    <property type="entry name" value="MEMBRANE TRANSPORTER PROTEIN YJNA-RELATED"/>
    <property type="match status" value="1"/>
</dbReference>
<evidence type="ECO:0000256" key="4">
    <source>
        <dbReference type="ARBA" id="ARBA00022989"/>
    </source>
</evidence>
<name>A0A431WK57_9BACI</name>
<evidence type="ECO:0000256" key="3">
    <source>
        <dbReference type="ARBA" id="ARBA00022692"/>
    </source>
</evidence>
<evidence type="ECO:0000256" key="6">
    <source>
        <dbReference type="RuleBase" id="RU363041"/>
    </source>
</evidence>
<dbReference type="RefSeq" id="WP_126405199.1">
    <property type="nucleotide sequence ID" value="NZ_RXNT01000001.1"/>
</dbReference>
<sequence>MSIGIIVMGLLVGFMVGLTGVGGAALLTPILVLLGISPSIAVGTDLAYNAITKFFGSMQHWRQKTINLKLVKYLAIGSIPSAICAVGVLHLFNAFFHNQEDVIKHALGYVLIIVALTTLIKTFMKERFQWNRWQVKPLEDKKALTIGIGAVLGFIVGLTSIGSGSLFALLMLLMYKLTPSELVGTDIAHAFLLVTVAGLLHAGIGNVDYALMINLLVGSIPGVTIGSSLSSKFPAKPLRTILAIMIFLSGITLL</sequence>
<gene>
    <name evidence="7" type="ORF">EKG37_00070</name>
</gene>
<dbReference type="PANTHER" id="PTHR43701">
    <property type="entry name" value="MEMBRANE TRANSPORTER PROTEIN MJ0441-RELATED"/>
    <property type="match status" value="1"/>
</dbReference>
<proteinExistence type="inferred from homology"/>
<keyword evidence="6" id="KW-1003">Cell membrane</keyword>
<reference evidence="7 8" key="1">
    <citation type="submission" date="2018-12" db="EMBL/GenBank/DDBJ databases">
        <title>Bacillus yapensis draft genome sequence.</title>
        <authorList>
            <person name="Yu L."/>
            <person name="Xu X."/>
            <person name="Tang X."/>
        </authorList>
    </citation>
    <scope>NUCLEOTIDE SEQUENCE [LARGE SCALE GENOMIC DNA]</scope>
    <source>
        <strain evidence="7 8">XXST-01</strain>
    </source>
</reference>
<evidence type="ECO:0000256" key="2">
    <source>
        <dbReference type="ARBA" id="ARBA00009142"/>
    </source>
</evidence>
<dbReference type="Proteomes" id="UP000271374">
    <property type="component" value="Unassembled WGS sequence"/>
</dbReference>
<comment type="subcellular location">
    <subcellularLocation>
        <location evidence="6">Cell membrane</location>
        <topology evidence="6">Multi-pass membrane protein</topology>
    </subcellularLocation>
    <subcellularLocation>
        <location evidence="1">Membrane</location>
        <topology evidence="1">Multi-pass membrane protein</topology>
    </subcellularLocation>
</comment>
<dbReference type="InterPro" id="IPR051598">
    <property type="entry name" value="TSUP/Inactive_protease-like"/>
</dbReference>
<keyword evidence="3 6" id="KW-0812">Transmembrane</keyword>
<feature type="transmembrane region" description="Helical" evidence="6">
    <location>
        <begin position="102"/>
        <end position="123"/>
    </location>
</feature>
<comment type="caution">
    <text evidence="7">The sequence shown here is derived from an EMBL/GenBank/DDBJ whole genome shotgun (WGS) entry which is preliminary data.</text>
</comment>
<organism evidence="7 8">
    <name type="scientific">Bacillus yapensis</name>
    <dbReference type="NCBI Taxonomy" id="2492960"/>
    <lineage>
        <taxon>Bacteria</taxon>
        <taxon>Bacillati</taxon>
        <taxon>Bacillota</taxon>
        <taxon>Bacilli</taxon>
        <taxon>Bacillales</taxon>
        <taxon>Bacillaceae</taxon>
        <taxon>Bacillus</taxon>
    </lineage>
</organism>
<feature type="transmembrane region" description="Helical" evidence="6">
    <location>
        <begin position="73"/>
        <end position="96"/>
    </location>
</feature>
<dbReference type="Pfam" id="PF01925">
    <property type="entry name" value="TauE"/>
    <property type="match status" value="1"/>
</dbReference>
<keyword evidence="8" id="KW-1185">Reference proteome</keyword>
<evidence type="ECO:0000313" key="8">
    <source>
        <dbReference type="Proteomes" id="UP000271374"/>
    </source>
</evidence>
<evidence type="ECO:0000313" key="7">
    <source>
        <dbReference type="EMBL" id="RTR35992.1"/>
    </source>
</evidence>
<keyword evidence="5 6" id="KW-0472">Membrane</keyword>
<evidence type="ECO:0000256" key="1">
    <source>
        <dbReference type="ARBA" id="ARBA00004141"/>
    </source>
</evidence>
<dbReference type="AlphaFoldDB" id="A0A431WK57"/>
<comment type="similarity">
    <text evidence="2 6">Belongs to the 4-toluene sulfonate uptake permease (TSUP) (TC 2.A.102) family.</text>
</comment>
<dbReference type="GO" id="GO:0005886">
    <property type="term" value="C:plasma membrane"/>
    <property type="evidence" value="ECO:0007669"/>
    <property type="project" value="UniProtKB-SubCell"/>
</dbReference>
<accession>A0A431WK57</accession>
<evidence type="ECO:0000256" key="5">
    <source>
        <dbReference type="ARBA" id="ARBA00023136"/>
    </source>
</evidence>
<dbReference type="OrthoDB" id="5189995at2"/>